<dbReference type="AlphaFoldDB" id="A0A5S3WRF7"/>
<dbReference type="PROSITE" id="PS51257">
    <property type="entry name" value="PROKAR_LIPOPROTEIN"/>
    <property type="match status" value="1"/>
</dbReference>
<evidence type="ECO:0000256" key="1">
    <source>
        <dbReference type="SAM" id="SignalP"/>
    </source>
</evidence>
<dbReference type="Proteomes" id="UP000306719">
    <property type="component" value="Unassembled WGS sequence"/>
</dbReference>
<proteinExistence type="predicted"/>
<comment type="caution">
    <text evidence="2">The sequence shown here is derived from an EMBL/GenBank/DDBJ whole genome shotgun (WGS) entry which is preliminary data.</text>
</comment>
<evidence type="ECO:0000313" key="3">
    <source>
        <dbReference type="Proteomes" id="UP000306719"/>
    </source>
</evidence>
<keyword evidence="1" id="KW-0732">Signal</keyword>
<evidence type="ECO:0000313" key="2">
    <source>
        <dbReference type="EMBL" id="TMP31204.1"/>
    </source>
</evidence>
<name>A0A5S3WRF7_9GAMM</name>
<accession>A0A5S3WRF7</accession>
<feature type="chain" id="PRO_5024384836" evidence="1">
    <location>
        <begin position="18"/>
        <end position="105"/>
    </location>
</feature>
<reference evidence="3" key="2">
    <citation type="submission" date="2019-06" db="EMBL/GenBank/DDBJ databases">
        <title>Co-occurence of chitin degradation, pigmentation and bioactivity in marine Pseudoalteromonas.</title>
        <authorList>
            <person name="Sonnenschein E.C."/>
            <person name="Bech P.K."/>
        </authorList>
    </citation>
    <scope>NUCLEOTIDE SEQUENCE [LARGE SCALE GENOMIC DNA]</scope>
    <source>
        <strain evidence="3">S2599</strain>
    </source>
</reference>
<gene>
    <name evidence="2" type="ORF">CWB98_22100</name>
</gene>
<organism evidence="2 3">
    <name type="scientific">Pseudoalteromonas rubra</name>
    <dbReference type="NCBI Taxonomy" id="43658"/>
    <lineage>
        <taxon>Bacteria</taxon>
        <taxon>Pseudomonadati</taxon>
        <taxon>Pseudomonadota</taxon>
        <taxon>Gammaproteobacteria</taxon>
        <taxon>Alteromonadales</taxon>
        <taxon>Pseudoalteromonadaceae</taxon>
        <taxon>Pseudoalteromonas</taxon>
    </lineage>
</organism>
<protein>
    <submittedName>
        <fullName evidence="2">Uncharacterized protein</fullName>
    </submittedName>
</protein>
<dbReference type="OrthoDB" id="7066091at2"/>
<dbReference type="EMBL" id="PNCJ01000055">
    <property type="protein sequence ID" value="TMP31204.1"/>
    <property type="molecule type" value="Genomic_DNA"/>
</dbReference>
<dbReference type="RefSeq" id="WP_138546742.1">
    <property type="nucleotide sequence ID" value="NZ_PNCJ01000055.1"/>
</dbReference>
<reference evidence="2 3" key="1">
    <citation type="submission" date="2018-01" db="EMBL/GenBank/DDBJ databases">
        <authorList>
            <person name="Paulsen S."/>
            <person name="Gram L.K."/>
        </authorList>
    </citation>
    <scope>NUCLEOTIDE SEQUENCE [LARGE SCALE GENOMIC DNA]</scope>
    <source>
        <strain evidence="2 3">S2599</strain>
    </source>
</reference>
<sequence>MRKIFILALFFSSSCFANDITKTWTKLQGDYLIAIQQQDYNKALRHALELNKIDPNDTQVLLYIVFASVKSQTELPNWVMEKPWSSASTLDIFNKQLAIQLLNGS</sequence>
<feature type="signal peptide" evidence="1">
    <location>
        <begin position="1"/>
        <end position="17"/>
    </location>
</feature>